<dbReference type="SUPFAM" id="SSF52540">
    <property type="entry name" value="P-loop containing nucleoside triphosphate hydrolases"/>
    <property type="match status" value="1"/>
</dbReference>
<dbReference type="Proteomes" id="UP000480548">
    <property type="component" value="Unassembled WGS sequence"/>
</dbReference>
<dbReference type="Pfam" id="PF13361">
    <property type="entry name" value="UvrD_C"/>
    <property type="match status" value="1"/>
</dbReference>
<evidence type="ECO:0000256" key="3">
    <source>
        <dbReference type="ARBA" id="ARBA00022806"/>
    </source>
</evidence>
<dbReference type="GO" id="GO:0004386">
    <property type="term" value="F:helicase activity"/>
    <property type="evidence" value="ECO:0007669"/>
    <property type="project" value="UniProtKB-UniRule"/>
</dbReference>
<keyword evidence="4 5" id="KW-0067">ATP-binding</keyword>
<protein>
    <recommendedName>
        <fullName evidence="6">UvrD-like helicase ATP-binding domain-containing protein</fullName>
    </recommendedName>
</protein>
<dbReference type="InterPro" id="IPR014017">
    <property type="entry name" value="DNA_helicase_UvrD-like_C"/>
</dbReference>
<proteinExistence type="predicted"/>
<dbReference type="InterPro" id="IPR014016">
    <property type="entry name" value="UvrD-like_ATP-bd"/>
</dbReference>
<evidence type="ECO:0000256" key="1">
    <source>
        <dbReference type="ARBA" id="ARBA00022741"/>
    </source>
</evidence>
<sequence>MDYRAIPLSTSNKLVLQDIIISKKEPEPCEYERVYRILVDDDGPIIALLERSSRNHNFRSAFVASPDEMLPRLSHFLRCLRKNLLPQNTQFANSVGGIGYATANRLIRIPAAFTKHLVLVLADEPATIFDIGSSGYQEFILCVLDLYVSLAGIATVSLVTLRDLVSKILDMPRRVRIIEKIVSGTAGAALLTELLAKDSLVRQVFRDESLRLFGGRLAKLVKDCIASHGSDIDDMVLVWEKMEELQENLETQVRNIESRVRVAAVGEVPIHLNEDEQELLNSARIAIPYNITTAGHTIRSLLERYGGHIRLILSSFPCSTCQAQLSGIVRTGNENIYSSESQRGLSDIKTPLGVFPIYLSDAAMRDLKGSRVDGTLSKILTTLQKLADGMWESDPELSVSKGKSQGKFEPVLRAARWSVDGYVIWERGVGRTEENPGEWIQIVKVIRIGSKNDVKKVESDARKAQRTYTKEYKKAATMRILNPARPGSLIPQTFTGENAAGLEINNAVVFGSSPSKALPPADALILHKIFCTGKQYCLTKRVAEIILQGGHQAEVPFVVSPEEESIINYFDSSVCILGRSGTGKTTCLVFRLLATYIRDRLTNDRKEVRQIFLTRSPVLAGKIRQYVKRLINSHSMRFAVQSGITEASDLSRIIDDEEMGNTGLIDVDSKSWPMVCTYDSFATMLEQSLKFAQRNVFSSTSEESRLEVTNRRVDFGKFKRSYWPSFPSSAKRGLSADGVFSEIIGVIKVNSSASNYLPLSKEEYQSLSRRAAPNFHQGKEREAVYVLYEIYEKRKTSFGEWDDLDRTSKIQRLLAQDEKLSSRLRSQITEVFVDEIQDQRLAEIELLLDLVNDTKAFAFGSKIIPWSVMNTEVGIAGDTAQCISRDSCFRFQDLQSVFFRKYERLGMLANQKDLAKLNRFTLSKNYRTHNGILKLAAKVVDSLSTAFPYAIDKFSPELGDFDGPAPIIFSGFTSEIFTPREGESNATISEFGAEQVLIVRDEEAKDTLMGTMGDKVLILTILESKGMEFQDVFLFDFFSGSLCTTAFRALSNSQTGARLDDAKYPELCIELKNLYVAITRSREMLYIIESDVTAVQPLQEMWGNGSGDPVIDLVTSDDPTLQTRLDEIRQGQSQPDEWKEKGDEFVNQRMYEQAMYCYKRAGNVILADMCKALIEERNGRDIISDPNSFKVAREHYIEAARLFRKCNRNDKALKCYESIKDYRLAGELCEELSRIQEYANQNYGRRAADYFMRADMVLRATEFYKDLGLHELVVKGYRKLDRVKDLIQYLKKSESVSIPHLFSVGKIIALSIFSSESASNDLRKMAISLLSSQEHEQLYKQFKFHGELSKLLISQCRLEEAIELAYIEGKWKEVGDLLNRITSTAARDTEFFATNGGRFVERVLFYELSDSLQDSLQKGNIRSGPFKRKLASQNLVAYRQSLKLFQDLSEALSQDIFGSLDAPLGVPGGVSRDARTLEGLMILKVLALDGKKYPSYSLNNGLLMIHTIRQCAYMLLDMHRSRALVDDNIMLLFFEAIPGNSSDGYNIPRSSPIYEGDGYRAQKVTGDELIDRILRVLREWIAKGYKKCTLQLEQEYWRGSACQHFVIRGYCYHQDCPHGLHKAVLGESEMIKTLNISWSMALLTSHYEYLYRNGALGWDTDQTQWDTIKGQGHLWWKRVFECVTVTSDLLQSPFTRLYLVGIKSSALKNIVDTDKYLQREASTILGCLDKFEWRLKAMIRNMSLPGAERIDFWNLINCWEKIVSSNFRRSYEKGLWRSYLSRIEPNGRYTMQLLDRLENCLWDRSRTISAMTAFAKYFKWNLTNFTEFKDAHLFLNRLDRVVAIVLYLGSTNNLVLKKSQLEYLQHHPALNTNGNKEINPDITAAASNVLYGIVDVYNVVSEKVRSSQKPLWYKYAMYRRIEEGSIIAMLNSKTPTAITGAREFIRTFYTQAGKENFWVVRGGLPSASALTRHAVMDRPKHDHQFFGWILKNINVVQSEVDPIVYSPLNQKLQQPKMLSSLPTMQFQVPKNTNVESSSRTEGTVDDQTTDDFKAIEEADTKTAEKLQLQVKAATLIQRNWRICGIALRNARYVDQNPTHKRITKILDSPEFPLGAKSALSQKCFRMVAFVFFDMIMKIRSQLRTITASLENVSRRKSSMEVMEKVLSGYELVNDYDEQLAAIEKSIEMSALGSDSQTKSIVVPLVKIIRETEGLAQTISATQSDLGGWIQALKQHI</sequence>
<reference evidence="7 8" key="1">
    <citation type="submission" date="2019-06" db="EMBL/GenBank/DDBJ databases">
        <authorList>
            <person name="Palmer J.M."/>
        </authorList>
    </citation>
    <scope>NUCLEOTIDE SEQUENCE [LARGE SCALE GENOMIC DNA]</scope>
    <source>
        <strain evidence="7 8">TWF703</strain>
    </source>
</reference>
<accession>A0A7C8JL24</accession>
<feature type="binding site" evidence="5">
    <location>
        <begin position="578"/>
        <end position="585"/>
    </location>
    <ligand>
        <name>ATP</name>
        <dbReference type="ChEBI" id="CHEBI:30616"/>
    </ligand>
</feature>
<dbReference type="Gene3D" id="3.40.50.300">
    <property type="entry name" value="P-loop containing nucleotide triphosphate hydrolases"/>
    <property type="match status" value="2"/>
</dbReference>
<dbReference type="PROSITE" id="PS51198">
    <property type="entry name" value="UVRD_HELICASE_ATP_BIND"/>
    <property type="match status" value="1"/>
</dbReference>
<keyword evidence="1 5" id="KW-0547">Nucleotide-binding</keyword>
<dbReference type="GO" id="GO:0005524">
    <property type="term" value="F:ATP binding"/>
    <property type="evidence" value="ECO:0007669"/>
    <property type="project" value="UniProtKB-UniRule"/>
</dbReference>
<gene>
    <name evidence="7" type="ORF">TWF703_003265</name>
</gene>
<feature type="domain" description="UvrD-like helicase ATP-binding" evidence="6">
    <location>
        <begin position="557"/>
        <end position="929"/>
    </location>
</feature>
<dbReference type="InterPro" id="IPR039904">
    <property type="entry name" value="TRANK1"/>
</dbReference>
<organism evidence="7 8">
    <name type="scientific">Orbilia oligospora</name>
    <name type="common">Nematode-trapping fungus</name>
    <name type="synonym">Arthrobotrys oligospora</name>
    <dbReference type="NCBI Taxonomy" id="2813651"/>
    <lineage>
        <taxon>Eukaryota</taxon>
        <taxon>Fungi</taxon>
        <taxon>Dikarya</taxon>
        <taxon>Ascomycota</taxon>
        <taxon>Pezizomycotina</taxon>
        <taxon>Orbiliomycetes</taxon>
        <taxon>Orbiliales</taxon>
        <taxon>Orbiliaceae</taxon>
        <taxon>Orbilia</taxon>
    </lineage>
</organism>
<keyword evidence="3 5" id="KW-0347">Helicase</keyword>
<evidence type="ECO:0000313" key="8">
    <source>
        <dbReference type="Proteomes" id="UP000480548"/>
    </source>
</evidence>
<keyword evidence="2 5" id="KW-0378">Hydrolase</keyword>
<dbReference type="PANTHER" id="PTHR21529">
    <property type="entry name" value="MAMMARY TURMOR VIRUS RECEPTOR HOMOLOG 1, 2 MTVR1, 2"/>
    <property type="match status" value="1"/>
</dbReference>
<dbReference type="GO" id="GO:0016787">
    <property type="term" value="F:hydrolase activity"/>
    <property type="evidence" value="ECO:0007669"/>
    <property type="project" value="UniProtKB-UniRule"/>
</dbReference>
<evidence type="ECO:0000259" key="6">
    <source>
        <dbReference type="PROSITE" id="PS51198"/>
    </source>
</evidence>
<evidence type="ECO:0000256" key="5">
    <source>
        <dbReference type="PROSITE-ProRule" id="PRU00560"/>
    </source>
</evidence>
<dbReference type="EMBL" id="WIQZ01000172">
    <property type="protein sequence ID" value="KAF3119610.1"/>
    <property type="molecule type" value="Genomic_DNA"/>
</dbReference>
<name>A0A7C8JL24_ORBOL</name>
<dbReference type="PANTHER" id="PTHR21529:SF4">
    <property type="entry name" value="TPR AND ANKYRIN REPEAT-CONTAINING PROTEIN 1"/>
    <property type="match status" value="1"/>
</dbReference>
<evidence type="ECO:0000256" key="4">
    <source>
        <dbReference type="ARBA" id="ARBA00022840"/>
    </source>
</evidence>
<comment type="caution">
    <text evidence="7">The sequence shown here is derived from an EMBL/GenBank/DDBJ whole genome shotgun (WGS) entry which is preliminary data.</text>
</comment>
<evidence type="ECO:0000313" key="7">
    <source>
        <dbReference type="EMBL" id="KAF3119610.1"/>
    </source>
</evidence>
<dbReference type="Pfam" id="PF00580">
    <property type="entry name" value="UvrD-helicase"/>
    <property type="match status" value="1"/>
</dbReference>
<dbReference type="InterPro" id="IPR027417">
    <property type="entry name" value="P-loop_NTPase"/>
</dbReference>
<evidence type="ECO:0000256" key="2">
    <source>
        <dbReference type="ARBA" id="ARBA00022801"/>
    </source>
</evidence>